<comment type="catalytic activity">
    <reaction evidence="15">
        <text>4-amino-4-deoxychorismate = 4-aminobenzoate + pyruvate + H(+)</text>
        <dbReference type="Rhea" id="RHEA:16201"/>
        <dbReference type="ChEBI" id="CHEBI:15361"/>
        <dbReference type="ChEBI" id="CHEBI:15378"/>
        <dbReference type="ChEBI" id="CHEBI:17836"/>
        <dbReference type="ChEBI" id="CHEBI:58406"/>
        <dbReference type="EC" id="4.1.3.38"/>
    </reaction>
</comment>
<comment type="function">
    <text evidence="16">Involved in the biosynthesis of p-aminobenzoate (PABA), a precursor of tetrahydrofolate. Converts 4-amino-4-deoxychorismate into 4-aminobenzoate (PABA) and pyruvate.</text>
</comment>
<dbReference type="PANTHER" id="PTHR42743">
    <property type="entry name" value="AMINO-ACID AMINOTRANSFERASE"/>
    <property type="match status" value="1"/>
</dbReference>
<dbReference type="PATRIC" id="fig|317.243.peg.4214"/>
<dbReference type="GO" id="GO:0005829">
    <property type="term" value="C:cytosol"/>
    <property type="evidence" value="ECO:0007669"/>
    <property type="project" value="TreeGrafter"/>
</dbReference>
<dbReference type="CDD" id="cd01558">
    <property type="entry name" value="D-AAT_like"/>
    <property type="match status" value="1"/>
</dbReference>
<dbReference type="AlphaFoldDB" id="A0A1C7ZCN9"/>
<organism evidence="21 22">
    <name type="scientific">Pseudomonas syringae</name>
    <dbReference type="NCBI Taxonomy" id="317"/>
    <lineage>
        <taxon>Bacteria</taxon>
        <taxon>Pseudomonadati</taxon>
        <taxon>Pseudomonadota</taxon>
        <taxon>Gammaproteobacteria</taxon>
        <taxon>Pseudomonadales</taxon>
        <taxon>Pseudomonadaceae</taxon>
        <taxon>Pseudomonas</taxon>
    </lineage>
</organism>
<comment type="caution">
    <text evidence="21">The sequence shown here is derived from an EMBL/GenBank/DDBJ whole genome shotgun (WGS) entry which is preliminary data.</text>
</comment>
<dbReference type="InterPro" id="IPR036038">
    <property type="entry name" value="Aminotransferase-like"/>
</dbReference>
<dbReference type="InterPro" id="IPR001544">
    <property type="entry name" value="Aminotrans_IV"/>
</dbReference>
<evidence type="ECO:0000256" key="12">
    <source>
        <dbReference type="ARBA" id="ARBA00048212"/>
    </source>
</evidence>
<dbReference type="EC" id="4.1.3.38" evidence="11"/>
<keyword evidence="21" id="KW-0808">Transferase</keyword>
<dbReference type="PANTHER" id="PTHR42743:SF11">
    <property type="entry name" value="AMINODEOXYCHORISMATE LYASE"/>
    <property type="match status" value="1"/>
</dbReference>
<comment type="pathway">
    <text evidence="5">Amino-acid biosynthesis; L-leucine biosynthesis; L-leucine from 3-methyl-2-oxobutanoate: step 4/4.</text>
</comment>
<evidence type="ECO:0000256" key="1">
    <source>
        <dbReference type="ARBA" id="ARBA00001933"/>
    </source>
</evidence>
<evidence type="ECO:0000256" key="19">
    <source>
        <dbReference type="RuleBase" id="RU004106"/>
    </source>
</evidence>
<evidence type="ECO:0000256" key="17">
    <source>
        <dbReference type="ARBA" id="ARBA00069174"/>
    </source>
</evidence>
<dbReference type="GO" id="GO:0052656">
    <property type="term" value="F:L-isoleucine-2-oxoglutarate transaminase activity"/>
    <property type="evidence" value="ECO:0007669"/>
    <property type="project" value="RHEA"/>
</dbReference>
<name>A0A1C7ZCN9_PSESX</name>
<dbReference type="PROSITE" id="PS00770">
    <property type="entry name" value="AA_TRANSFER_CLASS_4"/>
    <property type="match status" value="1"/>
</dbReference>
<evidence type="ECO:0000256" key="18">
    <source>
        <dbReference type="ARBA" id="ARBA00080135"/>
    </source>
</evidence>
<dbReference type="Proteomes" id="UP000093104">
    <property type="component" value="Unassembled WGS sequence"/>
</dbReference>
<evidence type="ECO:0000256" key="13">
    <source>
        <dbReference type="ARBA" id="ARBA00048798"/>
    </source>
</evidence>
<dbReference type="SUPFAM" id="SSF56752">
    <property type="entry name" value="D-aminoacid aminotransferase-like PLP-dependent enzymes"/>
    <property type="match status" value="1"/>
</dbReference>
<dbReference type="GO" id="GO:0008696">
    <property type="term" value="F:4-amino-4-deoxychorismate lyase activity"/>
    <property type="evidence" value="ECO:0007669"/>
    <property type="project" value="UniProtKB-EC"/>
</dbReference>
<dbReference type="FunFam" id="3.20.10.10:FF:000002">
    <property type="entry name" value="D-alanine aminotransferase"/>
    <property type="match status" value="1"/>
</dbReference>
<dbReference type="InterPro" id="IPR043131">
    <property type="entry name" value="BCAT-like_N"/>
</dbReference>
<evidence type="ECO:0000256" key="7">
    <source>
        <dbReference type="ARBA" id="ARBA00013053"/>
    </source>
</evidence>
<evidence type="ECO:0000313" key="22">
    <source>
        <dbReference type="Proteomes" id="UP000093104"/>
    </source>
</evidence>
<dbReference type="InterPro" id="IPR043132">
    <property type="entry name" value="BCAT-like_C"/>
</dbReference>
<comment type="pathway">
    <text evidence="10">Cofactor biosynthesis; tetrahydrofolate biosynthesis; 4-aminobenzoate from chorismate: step 2/2.</text>
</comment>
<evidence type="ECO:0000256" key="16">
    <source>
        <dbReference type="ARBA" id="ARBA00054027"/>
    </source>
</evidence>
<comment type="pathway">
    <text evidence="4">Amino-acid biosynthesis; L-valine biosynthesis; L-valine from pyruvate: step 4/4.</text>
</comment>
<dbReference type="GO" id="GO:0008652">
    <property type="term" value="P:amino acid biosynthetic process"/>
    <property type="evidence" value="ECO:0007669"/>
    <property type="project" value="UniProtKB-ARBA"/>
</dbReference>
<dbReference type="Gene3D" id="3.30.470.10">
    <property type="match status" value="1"/>
</dbReference>
<dbReference type="GO" id="GO:0052654">
    <property type="term" value="F:L-leucine-2-oxoglutarate transaminase activity"/>
    <property type="evidence" value="ECO:0007669"/>
    <property type="project" value="RHEA"/>
</dbReference>
<dbReference type="InterPro" id="IPR018300">
    <property type="entry name" value="Aminotrans_IV_CS"/>
</dbReference>
<evidence type="ECO:0000256" key="8">
    <source>
        <dbReference type="ARBA" id="ARBA00022898"/>
    </source>
</evidence>
<keyword evidence="8 20" id="KW-0663">Pyridoxal phosphate</keyword>
<protein>
    <recommendedName>
        <fullName evidence="17">Aminodeoxychorismate lyase</fullName>
        <ecNumber evidence="7">2.6.1.42</ecNumber>
        <ecNumber evidence="11">4.1.3.38</ecNumber>
    </recommendedName>
    <alternativeName>
        <fullName evidence="18">4-amino-4-deoxychorismate lyase</fullName>
    </alternativeName>
</protein>
<dbReference type="Gene3D" id="3.20.10.10">
    <property type="entry name" value="D-amino Acid Aminotransferase, subunit A, domain 2"/>
    <property type="match status" value="1"/>
</dbReference>
<dbReference type="NCBIfam" id="NF005209">
    <property type="entry name" value="PRK06680.1"/>
    <property type="match status" value="1"/>
</dbReference>
<comment type="pathway">
    <text evidence="3">Amino-acid biosynthesis; L-isoleucine biosynthesis; L-isoleucine from 2-oxobutanoate: step 4/4.</text>
</comment>
<accession>A0A1C7ZCN9</accession>
<evidence type="ECO:0000256" key="20">
    <source>
        <dbReference type="RuleBase" id="RU004516"/>
    </source>
</evidence>
<dbReference type="EC" id="2.6.1.42" evidence="7"/>
<sequence length="289" mass="31732">METATMRSVYLNGTFVPGNEAKISVFDRGFMFADGIYEVTAVLQGKLVDFDLHLARLARSLEGLGLDLPLDHAQLLAIHRELIARNQLHEGLVYLQVTRGVEDRNFLYPPAGSPLTVVLYTQAKVVIDSPLAKRGMNIIGVPDLRWGRSDIKTTQLLYACMAKEQARAQGADDAWLVKDGWVTEGTSNNAFIITHDGAVVTRELSRALLPGITRGALIALLKEHDLRLEERGYTLQEAQTAAEAFITSSTSFVYPVVSIDGQPVGDGKPGARTQHLRQLYIDHALAVLV</sequence>
<evidence type="ECO:0000256" key="15">
    <source>
        <dbReference type="ARBA" id="ARBA00049529"/>
    </source>
</evidence>
<comment type="similarity">
    <text evidence="6 19">Belongs to the class-IV pyridoxal-phosphate-dependent aminotransferase family.</text>
</comment>
<dbReference type="InterPro" id="IPR050571">
    <property type="entry name" value="Class-IV_PLP-Dep_Aminotrnsfr"/>
</dbReference>
<gene>
    <name evidence="21" type="ORF">AFK24_05930</name>
</gene>
<dbReference type="GO" id="GO:0052655">
    <property type="term" value="F:L-valine-2-oxoglutarate transaminase activity"/>
    <property type="evidence" value="ECO:0007669"/>
    <property type="project" value="RHEA"/>
</dbReference>
<evidence type="ECO:0000256" key="2">
    <source>
        <dbReference type="ARBA" id="ARBA00003109"/>
    </source>
</evidence>
<dbReference type="GO" id="GO:0046656">
    <property type="term" value="P:folic acid biosynthetic process"/>
    <property type="evidence" value="ECO:0007669"/>
    <property type="project" value="UniProtKB-KW"/>
</dbReference>
<comment type="catalytic activity">
    <reaction evidence="14">
        <text>L-leucine + 2-oxoglutarate = 4-methyl-2-oxopentanoate + L-glutamate</text>
        <dbReference type="Rhea" id="RHEA:18321"/>
        <dbReference type="ChEBI" id="CHEBI:16810"/>
        <dbReference type="ChEBI" id="CHEBI:17865"/>
        <dbReference type="ChEBI" id="CHEBI:29985"/>
        <dbReference type="ChEBI" id="CHEBI:57427"/>
        <dbReference type="EC" id="2.6.1.42"/>
    </reaction>
</comment>
<comment type="catalytic activity">
    <reaction evidence="12">
        <text>L-valine + 2-oxoglutarate = 3-methyl-2-oxobutanoate + L-glutamate</text>
        <dbReference type="Rhea" id="RHEA:24813"/>
        <dbReference type="ChEBI" id="CHEBI:11851"/>
        <dbReference type="ChEBI" id="CHEBI:16810"/>
        <dbReference type="ChEBI" id="CHEBI:29985"/>
        <dbReference type="ChEBI" id="CHEBI:57762"/>
        <dbReference type="EC" id="2.6.1.42"/>
    </reaction>
</comment>
<dbReference type="Pfam" id="PF01063">
    <property type="entry name" value="Aminotran_4"/>
    <property type="match status" value="1"/>
</dbReference>
<evidence type="ECO:0000256" key="11">
    <source>
        <dbReference type="ARBA" id="ARBA00035676"/>
    </source>
</evidence>
<evidence type="ECO:0000256" key="3">
    <source>
        <dbReference type="ARBA" id="ARBA00004824"/>
    </source>
</evidence>
<evidence type="ECO:0000256" key="10">
    <source>
        <dbReference type="ARBA" id="ARBA00035633"/>
    </source>
</evidence>
<reference evidence="21 22" key="1">
    <citation type="submission" date="2015-07" db="EMBL/GenBank/DDBJ databases">
        <title>Draft genome sequence of a diazotrophic, plant growth-promoting rhizobacterium of the Pseudomonas syringae complex.</title>
        <authorList>
            <person name="Patten C.L."/>
            <person name="Jeong H."/>
        </authorList>
    </citation>
    <scope>NUCLEOTIDE SEQUENCE [LARGE SCALE GENOMIC DNA]</scope>
    <source>
        <strain evidence="21 22">GR12-2</strain>
    </source>
</reference>
<evidence type="ECO:0000256" key="6">
    <source>
        <dbReference type="ARBA" id="ARBA00009320"/>
    </source>
</evidence>
<comment type="cofactor">
    <cofactor evidence="1 20">
        <name>pyridoxal 5'-phosphate</name>
        <dbReference type="ChEBI" id="CHEBI:597326"/>
    </cofactor>
</comment>
<comment type="function">
    <text evidence="2">Acts on leucine, isoleucine and valine.</text>
</comment>
<keyword evidence="21" id="KW-0032">Aminotransferase</keyword>
<proteinExistence type="inferred from homology"/>
<evidence type="ECO:0000313" key="21">
    <source>
        <dbReference type="EMBL" id="OCR26085.1"/>
    </source>
</evidence>
<dbReference type="EMBL" id="LGSI01000020">
    <property type="protein sequence ID" value="OCR26085.1"/>
    <property type="molecule type" value="Genomic_DNA"/>
</dbReference>
<evidence type="ECO:0000256" key="9">
    <source>
        <dbReference type="ARBA" id="ARBA00022909"/>
    </source>
</evidence>
<evidence type="ECO:0000256" key="14">
    <source>
        <dbReference type="ARBA" id="ARBA00049229"/>
    </source>
</evidence>
<comment type="catalytic activity">
    <reaction evidence="13">
        <text>L-isoleucine + 2-oxoglutarate = (S)-3-methyl-2-oxopentanoate + L-glutamate</text>
        <dbReference type="Rhea" id="RHEA:24801"/>
        <dbReference type="ChEBI" id="CHEBI:16810"/>
        <dbReference type="ChEBI" id="CHEBI:29985"/>
        <dbReference type="ChEBI" id="CHEBI:35146"/>
        <dbReference type="ChEBI" id="CHEBI:58045"/>
        <dbReference type="EC" id="2.6.1.42"/>
    </reaction>
</comment>
<evidence type="ECO:0000256" key="4">
    <source>
        <dbReference type="ARBA" id="ARBA00004931"/>
    </source>
</evidence>
<evidence type="ECO:0000256" key="5">
    <source>
        <dbReference type="ARBA" id="ARBA00005072"/>
    </source>
</evidence>
<keyword evidence="9" id="KW-0289">Folate biosynthesis</keyword>